<dbReference type="InterPro" id="IPR017451">
    <property type="entry name" value="F-box-assoc_interact_dom"/>
</dbReference>
<dbReference type="InterPro" id="IPR036047">
    <property type="entry name" value="F-box-like_dom_sf"/>
</dbReference>
<dbReference type="EMBL" id="CACSLK010027773">
    <property type="protein sequence ID" value="CAA0829136.1"/>
    <property type="molecule type" value="Genomic_DNA"/>
</dbReference>
<comment type="caution">
    <text evidence="3">The sequence shown here is derived from an EMBL/GenBank/DDBJ whole genome shotgun (WGS) entry which is preliminary data.</text>
</comment>
<evidence type="ECO:0000256" key="1">
    <source>
        <dbReference type="SAM" id="MobiDB-lite"/>
    </source>
</evidence>
<dbReference type="PANTHER" id="PTHR31672:SF11">
    <property type="entry name" value="F-BOX PROTEIN CPR1-LIKE ISOFORM X2"/>
    <property type="match status" value="1"/>
</dbReference>
<dbReference type="AlphaFoldDB" id="A0A9N7N8W7"/>
<keyword evidence="4" id="KW-1185">Reference proteome</keyword>
<protein>
    <recommendedName>
        <fullName evidence="2">F-box domain-containing protein</fullName>
    </recommendedName>
</protein>
<evidence type="ECO:0000313" key="3">
    <source>
        <dbReference type="EMBL" id="CAA0829136.1"/>
    </source>
</evidence>
<dbReference type="SUPFAM" id="SSF81383">
    <property type="entry name" value="F-box domain"/>
    <property type="match status" value="1"/>
</dbReference>
<dbReference type="Gene3D" id="1.20.1280.50">
    <property type="match status" value="1"/>
</dbReference>
<organism evidence="3 4">
    <name type="scientific">Striga hermonthica</name>
    <name type="common">Purple witchweed</name>
    <name type="synonym">Buchnera hermonthica</name>
    <dbReference type="NCBI Taxonomy" id="68872"/>
    <lineage>
        <taxon>Eukaryota</taxon>
        <taxon>Viridiplantae</taxon>
        <taxon>Streptophyta</taxon>
        <taxon>Embryophyta</taxon>
        <taxon>Tracheophyta</taxon>
        <taxon>Spermatophyta</taxon>
        <taxon>Magnoliopsida</taxon>
        <taxon>eudicotyledons</taxon>
        <taxon>Gunneridae</taxon>
        <taxon>Pentapetalae</taxon>
        <taxon>asterids</taxon>
        <taxon>lamiids</taxon>
        <taxon>Lamiales</taxon>
        <taxon>Orobanchaceae</taxon>
        <taxon>Buchnereae</taxon>
        <taxon>Striga</taxon>
    </lineage>
</organism>
<feature type="region of interest" description="Disordered" evidence="1">
    <location>
        <begin position="1"/>
        <end position="33"/>
    </location>
</feature>
<dbReference type="InterPro" id="IPR050796">
    <property type="entry name" value="SCF_F-box_component"/>
</dbReference>
<gene>
    <name evidence="3" type="ORF">SHERM_24724</name>
</gene>
<dbReference type="OrthoDB" id="1938527at2759"/>
<sequence length="416" mass="47874">MLTRKPLPKFAFPPSKLRQPPPPRRPGEEESNTELEPFKFLLPPLHQIISGKTIESLPDELLFEVLARIPAGRQQQIYEARLVCRKWYHIIHTRDFMSAYLHHSTYGLLLKSMIWESLLILPQRGRGGGVEITQLKYKRRCKVDSSCNGLWLENSLDCKDLYVTNPTTGKIFLLPPFVGQVSEAQYAMAYVPASMEYKVVIFYPPEKTPRAVCHILTAGVDKTWRDVDLGLVSKEASMAFSNIPLVTDGFIHWNHPCTHHLLTLNVETETITETPCPPPTPGSRRYIYLSTGKYLSLLRPYGKCSWEVWEMSRPETGEWRKKADFCLEVLKERFNLLGLVPKEVLLPVGWVKYPELLAMTSYSKTKWTALFLYNLVTQEIDEIGLPSYVFQYSFVVHKSSLEWLDAVKPTRRLVSK</sequence>
<dbReference type="Pfam" id="PF08268">
    <property type="entry name" value="FBA_3"/>
    <property type="match status" value="1"/>
</dbReference>
<dbReference type="InterPro" id="IPR013187">
    <property type="entry name" value="F-box-assoc_dom_typ3"/>
</dbReference>
<proteinExistence type="predicted"/>
<dbReference type="InterPro" id="IPR001810">
    <property type="entry name" value="F-box_dom"/>
</dbReference>
<name>A0A9N7N8W7_STRHE</name>
<feature type="domain" description="F-box" evidence="2">
    <location>
        <begin position="51"/>
        <end position="100"/>
    </location>
</feature>
<reference evidence="3" key="1">
    <citation type="submission" date="2019-12" db="EMBL/GenBank/DDBJ databases">
        <authorList>
            <person name="Scholes J."/>
        </authorList>
    </citation>
    <scope>NUCLEOTIDE SEQUENCE</scope>
</reference>
<dbReference type="PANTHER" id="PTHR31672">
    <property type="entry name" value="BNACNNG10540D PROTEIN"/>
    <property type="match status" value="1"/>
</dbReference>
<dbReference type="Proteomes" id="UP001153555">
    <property type="component" value="Unassembled WGS sequence"/>
</dbReference>
<accession>A0A9N7N8W7</accession>
<dbReference type="Pfam" id="PF12937">
    <property type="entry name" value="F-box-like"/>
    <property type="match status" value="1"/>
</dbReference>
<dbReference type="PROSITE" id="PS50181">
    <property type="entry name" value="FBOX"/>
    <property type="match status" value="1"/>
</dbReference>
<evidence type="ECO:0000313" key="4">
    <source>
        <dbReference type="Proteomes" id="UP001153555"/>
    </source>
</evidence>
<dbReference type="NCBIfam" id="TIGR01640">
    <property type="entry name" value="F_box_assoc_1"/>
    <property type="match status" value="1"/>
</dbReference>
<evidence type="ECO:0000259" key="2">
    <source>
        <dbReference type="PROSITE" id="PS50181"/>
    </source>
</evidence>